<dbReference type="EMBL" id="CAJEWB010000010">
    <property type="protein sequence ID" value="CAD2075106.1"/>
    <property type="molecule type" value="Genomic_DNA"/>
</dbReference>
<gene>
    <name evidence="1" type="ORF">JEOPIN946_00934</name>
</gene>
<sequence length="191" mass="21834">MKTFYRTNQISIQHDVALFASEQLDAVSITLLEMYKKLHPESEVFMSINVSEETDTFMKNNIHYELIKASPNVEGFLTNQFLSDESVYLDKNYLSEISKLIGSKHLIVGPAFTTIPSFLHSKTVEELIEVNVSGLMYDTRDLDFSDFKALQPLAKLRSFARNRIEIIPVVSSIEKRDELVKLIPFKVVAII</sequence>
<dbReference type="AlphaFoldDB" id="A0A6V7RDK3"/>
<keyword evidence="2" id="KW-1185">Reference proteome</keyword>
<accession>A0A6V7RDK3</accession>
<name>A0A6V7RDK3_9BACL</name>
<organism evidence="1 2">
    <name type="scientific">Phocicoccus pinnipedialis</name>
    <dbReference type="NCBI Taxonomy" id="110845"/>
    <lineage>
        <taxon>Bacteria</taxon>
        <taxon>Bacillati</taxon>
        <taxon>Bacillota</taxon>
        <taxon>Bacilli</taxon>
        <taxon>Bacillales</taxon>
        <taxon>Salinicoccaceae</taxon>
        <taxon>Phocicoccus</taxon>
    </lineage>
</organism>
<dbReference type="RefSeq" id="WP_186077320.1">
    <property type="nucleotide sequence ID" value="NZ_CAJEWB010000010.1"/>
</dbReference>
<proteinExistence type="predicted"/>
<evidence type="ECO:0000313" key="1">
    <source>
        <dbReference type="EMBL" id="CAD2075106.1"/>
    </source>
</evidence>
<reference evidence="1 2" key="1">
    <citation type="submission" date="2020-07" db="EMBL/GenBank/DDBJ databases">
        <authorList>
            <person name="Criscuolo A."/>
        </authorList>
    </citation>
    <scope>NUCLEOTIDE SEQUENCE [LARGE SCALE GENOMIC DNA]</scope>
    <source>
        <strain evidence="1">CIP107946</strain>
    </source>
</reference>
<dbReference type="Proteomes" id="UP000588186">
    <property type="component" value="Unassembled WGS sequence"/>
</dbReference>
<protein>
    <submittedName>
        <fullName evidence="1">Uncharacterized protein</fullName>
    </submittedName>
</protein>
<comment type="caution">
    <text evidence="1">The sequence shown here is derived from an EMBL/GenBank/DDBJ whole genome shotgun (WGS) entry which is preliminary data.</text>
</comment>
<evidence type="ECO:0000313" key="2">
    <source>
        <dbReference type="Proteomes" id="UP000588186"/>
    </source>
</evidence>